<dbReference type="PROSITE" id="PS51257">
    <property type="entry name" value="PROKAR_LIPOPROTEIN"/>
    <property type="match status" value="1"/>
</dbReference>
<keyword evidence="3" id="KW-1185">Reference proteome</keyword>
<reference evidence="2 3" key="1">
    <citation type="submission" date="2019-10" db="EMBL/GenBank/DDBJ databases">
        <title>Cardiobacteriales fam. a chemoheterotrophic member of the order Cardiobacteriales, and proposal of Cardiobacteriales fam. nov.</title>
        <authorList>
            <person name="Wang C."/>
        </authorList>
    </citation>
    <scope>NUCLEOTIDE SEQUENCE [LARGE SCALE GENOMIC DNA]</scope>
    <source>
        <strain evidence="2 3">ML27</strain>
    </source>
</reference>
<sequence length="192" mass="21325">MANKNALTIFSRGLLALSVMSALSGCASGVASITETLNFYPSNSAAEKLGAFTHYHQYASGHPPEQLSIRLPNGEIVRGHMTFLEASSTQTTAIDPWGESYFGFNAVGPRHRYPGHSVYWHSGFYATPRVQTVRDNNQQVKLDAVGEQSRLNCEGEYNRQQKVGTLQCQLSTDNLSNEMTYKVHLRRIAVRQ</sequence>
<comment type="caution">
    <text evidence="2">The sequence shown here is derived from an EMBL/GenBank/DDBJ whole genome shotgun (WGS) entry which is preliminary data.</text>
</comment>
<dbReference type="Proteomes" id="UP000471298">
    <property type="component" value="Unassembled WGS sequence"/>
</dbReference>
<accession>A0A6N7EWB7</accession>
<dbReference type="EMBL" id="WHNW01000012">
    <property type="protein sequence ID" value="MPV86841.1"/>
    <property type="molecule type" value="Genomic_DNA"/>
</dbReference>
<proteinExistence type="predicted"/>
<feature type="signal peptide" evidence="1">
    <location>
        <begin position="1"/>
        <end position="27"/>
    </location>
</feature>
<dbReference type="AlphaFoldDB" id="A0A6N7EWB7"/>
<dbReference type="RefSeq" id="WP_152810829.1">
    <property type="nucleotide sequence ID" value="NZ_WHNW01000012.1"/>
</dbReference>
<protein>
    <recommendedName>
        <fullName evidence="4">Lipoprotein</fullName>
    </recommendedName>
</protein>
<organism evidence="2 3">
    <name type="scientific">Ostreibacterium oceani</name>
    <dbReference type="NCBI Taxonomy" id="2654998"/>
    <lineage>
        <taxon>Bacteria</taxon>
        <taxon>Pseudomonadati</taxon>
        <taxon>Pseudomonadota</taxon>
        <taxon>Gammaproteobacteria</taxon>
        <taxon>Cardiobacteriales</taxon>
        <taxon>Ostreibacteriaceae</taxon>
        <taxon>Ostreibacterium</taxon>
    </lineage>
</organism>
<dbReference type="InParanoid" id="A0A6N7EWB7"/>
<evidence type="ECO:0000313" key="2">
    <source>
        <dbReference type="EMBL" id="MPV86841.1"/>
    </source>
</evidence>
<evidence type="ECO:0000256" key="1">
    <source>
        <dbReference type="SAM" id="SignalP"/>
    </source>
</evidence>
<evidence type="ECO:0008006" key="4">
    <source>
        <dbReference type="Google" id="ProtNLM"/>
    </source>
</evidence>
<keyword evidence="1" id="KW-0732">Signal</keyword>
<feature type="chain" id="PRO_5026675218" description="Lipoprotein" evidence="1">
    <location>
        <begin position="28"/>
        <end position="192"/>
    </location>
</feature>
<name>A0A6N7EWB7_9GAMM</name>
<evidence type="ECO:0000313" key="3">
    <source>
        <dbReference type="Proteomes" id="UP000471298"/>
    </source>
</evidence>
<gene>
    <name evidence="2" type="ORF">GCU85_08900</name>
</gene>